<dbReference type="PANTHER" id="PTHR23117">
    <property type="entry name" value="GUANYLATE KINASE-RELATED"/>
    <property type="match status" value="1"/>
</dbReference>
<organism evidence="8">
    <name type="scientific">hydrothermal vent metagenome</name>
    <dbReference type="NCBI Taxonomy" id="652676"/>
    <lineage>
        <taxon>unclassified sequences</taxon>
        <taxon>metagenomes</taxon>
        <taxon>ecological metagenomes</taxon>
    </lineage>
</organism>
<dbReference type="InterPro" id="IPR008145">
    <property type="entry name" value="GK/Ca_channel_bsu"/>
</dbReference>
<evidence type="ECO:0000256" key="4">
    <source>
        <dbReference type="ARBA" id="ARBA00022741"/>
    </source>
</evidence>
<dbReference type="EMBL" id="UOFN01000075">
    <property type="protein sequence ID" value="VAW77208.1"/>
    <property type="molecule type" value="Genomic_DNA"/>
</dbReference>
<gene>
    <name evidence="8" type="ORF">MNBD_GAMMA15-220</name>
</gene>
<evidence type="ECO:0000256" key="1">
    <source>
        <dbReference type="ARBA" id="ARBA00005790"/>
    </source>
</evidence>
<keyword evidence="5 8" id="KW-0418">Kinase</keyword>
<protein>
    <recommendedName>
        <fullName evidence="2">guanylate kinase</fullName>
        <ecNumber evidence="2">2.7.4.8</ecNumber>
    </recommendedName>
</protein>
<evidence type="ECO:0000256" key="2">
    <source>
        <dbReference type="ARBA" id="ARBA00012961"/>
    </source>
</evidence>
<dbReference type="Pfam" id="PF00625">
    <property type="entry name" value="Guanylate_kin"/>
    <property type="match status" value="1"/>
</dbReference>
<keyword evidence="6" id="KW-0067">ATP-binding</keyword>
<dbReference type="AlphaFoldDB" id="A0A3B0Y8T7"/>
<dbReference type="HAMAP" id="MF_00328">
    <property type="entry name" value="Guanylate_kinase"/>
    <property type="match status" value="1"/>
</dbReference>
<dbReference type="Gene3D" id="3.30.63.10">
    <property type="entry name" value="Guanylate Kinase phosphate binding domain"/>
    <property type="match status" value="1"/>
</dbReference>
<dbReference type="InterPro" id="IPR017665">
    <property type="entry name" value="Guanylate_kinase"/>
</dbReference>
<proteinExistence type="inferred from homology"/>
<dbReference type="FunFam" id="3.30.63.10:FF:000002">
    <property type="entry name" value="Guanylate kinase 1"/>
    <property type="match status" value="1"/>
</dbReference>
<dbReference type="SUPFAM" id="SSF52540">
    <property type="entry name" value="P-loop containing nucleoside triphosphate hydrolases"/>
    <property type="match status" value="1"/>
</dbReference>
<evidence type="ECO:0000259" key="7">
    <source>
        <dbReference type="PROSITE" id="PS50052"/>
    </source>
</evidence>
<dbReference type="InterPro" id="IPR008144">
    <property type="entry name" value="Guanylate_kin-like_dom"/>
</dbReference>
<evidence type="ECO:0000256" key="3">
    <source>
        <dbReference type="ARBA" id="ARBA00022679"/>
    </source>
</evidence>
<comment type="similarity">
    <text evidence="1">Belongs to the guanylate kinase family.</text>
</comment>
<dbReference type="PANTHER" id="PTHR23117:SF13">
    <property type="entry name" value="GUANYLATE KINASE"/>
    <property type="match status" value="1"/>
</dbReference>
<sequence>MSQGTLYIISAPSGAGKTSMVKALLERLTDVVVSVSNTTREPRPGEQDGVDYHFTEKAEFERLVETGEFLEYAQVFDNYYGTQRATVEAELEADRDVILEIDWQGARQVASAAPEAVKVFILPPSAAALRERLAARGQDSDEIIERRMRDAISEMSHYAEYQYLIFNDDFDAAVDELRAVFVSRRLRLETQGPRNASVLAGLLESSD</sequence>
<dbReference type="GO" id="GO:0005524">
    <property type="term" value="F:ATP binding"/>
    <property type="evidence" value="ECO:0007669"/>
    <property type="project" value="UniProtKB-KW"/>
</dbReference>
<dbReference type="CDD" id="cd00071">
    <property type="entry name" value="GMPK"/>
    <property type="match status" value="1"/>
</dbReference>
<dbReference type="NCBIfam" id="TIGR03263">
    <property type="entry name" value="guanyl_kin"/>
    <property type="match status" value="1"/>
</dbReference>
<dbReference type="SMART" id="SM00072">
    <property type="entry name" value="GuKc"/>
    <property type="match status" value="1"/>
</dbReference>
<dbReference type="EC" id="2.7.4.8" evidence="2"/>
<name>A0A3B0Y8T7_9ZZZZ</name>
<keyword evidence="3 8" id="KW-0808">Transferase</keyword>
<evidence type="ECO:0000256" key="5">
    <source>
        <dbReference type="ARBA" id="ARBA00022777"/>
    </source>
</evidence>
<dbReference type="GO" id="GO:0004385">
    <property type="term" value="F:GMP kinase activity"/>
    <property type="evidence" value="ECO:0007669"/>
    <property type="project" value="UniProtKB-EC"/>
</dbReference>
<dbReference type="InterPro" id="IPR027417">
    <property type="entry name" value="P-loop_NTPase"/>
</dbReference>
<keyword evidence="4" id="KW-0547">Nucleotide-binding</keyword>
<reference evidence="8" key="1">
    <citation type="submission" date="2018-06" db="EMBL/GenBank/DDBJ databases">
        <authorList>
            <person name="Zhirakovskaya E."/>
        </authorList>
    </citation>
    <scope>NUCLEOTIDE SEQUENCE</scope>
</reference>
<feature type="domain" description="Guanylate kinase-like" evidence="7">
    <location>
        <begin position="4"/>
        <end position="182"/>
    </location>
</feature>
<dbReference type="Gene3D" id="3.40.50.300">
    <property type="entry name" value="P-loop containing nucleotide triphosphate hydrolases"/>
    <property type="match status" value="1"/>
</dbReference>
<dbReference type="PROSITE" id="PS50052">
    <property type="entry name" value="GUANYLATE_KINASE_2"/>
    <property type="match status" value="1"/>
</dbReference>
<dbReference type="PROSITE" id="PS00856">
    <property type="entry name" value="GUANYLATE_KINASE_1"/>
    <property type="match status" value="1"/>
</dbReference>
<dbReference type="InterPro" id="IPR020590">
    <property type="entry name" value="Guanylate_kinase_CS"/>
</dbReference>
<evidence type="ECO:0000256" key="6">
    <source>
        <dbReference type="ARBA" id="ARBA00022840"/>
    </source>
</evidence>
<dbReference type="GO" id="GO:0005829">
    <property type="term" value="C:cytosol"/>
    <property type="evidence" value="ECO:0007669"/>
    <property type="project" value="TreeGrafter"/>
</dbReference>
<accession>A0A3B0Y8T7</accession>
<evidence type="ECO:0000313" key="8">
    <source>
        <dbReference type="EMBL" id="VAW77208.1"/>
    </source>
</evidence>